<dbReference type="AlphaFoldDB" id="A0A8J2P7Q2"/>
<accession>A0A8J2P7Q2</accession>
<dbReference type="Proteomes" id="UP000708208">
    <property type="component" value="Unassembled WGS sequence"/>
</dbReference>
<keyword evidence="3" id="KW-1185">Reference proteome</keyword>
<organism evidence="2 3">
    <name type="scientific">Allacma fusca</name>
    <dbReference type="NCBI Taxonomy" id="39272"/>
    <lineage>
        <taxon>Eukaryota</taxon>
        <taxon>Metazoa</taxon>
        <taxon>Ecdysozoa</taxon>
        <taxon>Arthropoda</taxon>
        <taxon>Hexapoda</taxon>
        <taxon>Collembola</taxon>
        <taxon>Symphypleona</taxon>
        <taxon>Sminthuridae</taxon>
        <taxon>Allacma</taxon>
    </lineage>
</organism>
<name>A0A8J2P7Q2_9HEXA</name>
<dbReference type="GO" id="GO:0003676">
    <property type="term" value="F:nucleic acid binding"/>
    <property type="evidence" value="ECO:0007669"/>
    <property type="project" value="InterPro"/>
</dbReference>
<evidence type="ECO:0000313" key="3">
    <source>
        <dbReference type="Proteomes" id="UP000708208"/>
    </source>
</evidence>
<feature type="domain" description="G-patch" evidence="1">
    <location>
        <begin position="180"/>
        <end position="226"/>
    </location>
</feature>
<dbReference type="EMBL" id="CAJVCH010266237">
    <property type="protein sequence ID" value="CAG7734284.1"/>
    <property type="molecule type" value="Genomic_DNA"/>
</dbReference>
<dbReference type="InterPro" id="IPR000467">
    <property type="entry name" value="G_patch_dom"/>
</dbReference>
<feature type="non-terminal residue" evidence="2">
    <location>
        <position position="267"/>
    </location>
</feature>
<dbReference type="CDD" id="cd00048">
    <property type="entry name" value="DSRM_SF"/>
    <property type="match status" value="1"/>
</dbReference>
<proteinExistence type="predicted"/>
<evidence type="ECO:0000313" key="2">
    <source>
        <dbReference type="EMBL" id="CAG7734284.1"/>
    </source>
</evidence>
<reference evidence="2" key="1">
    <citation type="submission" date="2021-06" db="EMBL/GenBank/DDBJ databases">
        <authorList>
            <person name="Hodson N. C."/>
            <person name="Mongue J. A."/>
            <person name="Jaron S. K."/>
        </authorList>
    </citation>
    <scope>NUCLEOTIDE SEQUENCE</scope>
</reference>
<dbReference type="SMART" id="SM00443">
    <property type="entry name" value="G_patch"/>
    <property type="match status" value="1"/>
</dbReference>
<dbReference type="PROSITE" id="PS50174">
    <property type="entry name" value="G_PATCH"/>
    <property type="match status" value="1"/>
</dbReference>
<dbReference type="Pfam" id="PF01585">
    <property type="entry name" value="G-patch"/>
    <property type="match status" value="1"/>
</dbReference>
<evidence type="ECO:0000259" key="1">
    <source>
        <dbReference type="PROSITE" id="PS50174"/>
    </source>
</evidence>
<dbReference type="OrthoDB" id="2359216at2759"/>
<comment type="caution">
    <text evidence="2">The sequence shown here is derived from an EMBL/GenBank/DDBJ whole genome shotgun (WGS) entry which is preliminary data.</text>
</comment>
<sequence length="267" mass="29485">RAYPCAEDINVTLKKSFEAIKILSSTTVDVLTSIDKTKCTIINDHGLMKDVDGLYIMELDPNATEVTVLTHSFSACHKNEFYKFDFPPYKLTDGFICKCDVHFGGNNKKCLIIHGEGKSQKDAKKDVAVRALNFFRQLRPTIKLKDAPNRKVDRSEIFPKSKPGNSSTNSAASMVGVDGSATKAMKMMLAMGWKGGGLGLNEDGIAAAISDPVAHNTRLGLGNVRDDSVQFEDNIKELLRAERDSLYDCDIEFSPSFTKGERKLIHT</sequence>
<gene>
    <name evidence="2" type="ORF">AFUS01_LOCUS22682</name>
</gene>
<protein>
    <recommendedName>
        <fullName evidence="1">G-patch domain-containing protein</fullName>
    </recommendedName>
</protein>